<evidence type="ECO:0000259" key="2">
    <source>
        <dbReference type="PROSITE" id="PS51175"/>
    </source>
</evidence>
<name>A0ABS7CLM7_9BACL</name>
<dbReference type="Proteomes" id="UP001519887">
    <property type="component" value="Unassembled WGS sequence"/>
</dbReference>
<accession>A0ABS7CLM7</accession>
<gene>
    <name evidence="3" type="ORF">K0U00_45985</name>
</gene>
<organism evidence="3 4">
    <name type="scientific">Paenibacillus sepulcri</name>
    <dbReference type="NCBI Taxonomy" id="359917"/>
    <lineage>
        <taxon>Bacteria</taxon>
        <taxon>Bacillati</taxon>
        <taxon>Bacillota</taxon>
        <taxon>Bacilli</taxon>
        <taxon>Bacillales</taxon>
        <taxon>Paenibacillaceae</taxon>
        <taxon>Paenibacillus</taxon>
    </lineage>
</organism>
<evidence type="ECO:0000256" key="1">
    <source>
        <dbReference type="ARBA" id="ARBA00022729"/>
    </source>
</evidence>
<comment type="caution">
    <text evidence="3">The sequence shown here is derived from an EMBL/GenBank/DDBJ whole genome shotgun (WGS) entry which is preliminary data.</text>
</comment>
<protein>
    <submittedName>
        <fullName evidence="3">Carbohydrate-binding protein</fullName>
    </submittedName>
</protein>
<evidence type="ECO:0000313" key="3">
    <source>
        <dbReference type="EMBL" id="MBW7461431.1"/>
    </source>
</evidence>
<dbReference type="SMART" id="SM00606">
    <property type="entry name" value="CBD_IV"/>
    <property type="match status" value="1"/>
</dbReference>
<dbReference type="PROSITE" id="PS51175">
    <property type="entry name" value="CBM6"/>
    <property type="match status" value="1"/>
</dbReference>
<dbReference type="Pfam" id="PF03422">
    <property type="entry name" value="CBM_6"/>
    <property type="match status" value="1"/>
</dbReference>
<dbReference type="Gene3D" id="2.60.120.260">
    <property type="entry name" value="Galactose-binding domain-like"/>
    <property type="match status" value="1"/>
</dbReference>
<dbReference type="InterPro" id="IPR005084">
    <property type="entry name" value="CBM6"/>
</dbReference>
<reference evidence="3 4" key="1">
    <citation type="submission" date="2021-07" db="EMBL/GenBank/DDBJ databases">
        <title>Paenibacillus radiodurans sp. nov., isolated from the southeastern edge of Tengger Desert.</title>
        <authorList>
            <person name="Zhang G."/>
        </authorList>
    </citation>
    <scope>NUCLEOTIDE SEQUENCE [LARGE SCALE GENOMIC DNA]</scope>
    <source>
        <strain evidence="3 4">CCM 7311</strain>
    </source>
</reference>
<keyword evidence="4" id="KW-1185">Reference proteome</keyword>
<dbReference type="InterPro" id="IPR006584">
    <property type="entry name" value="Cellulose-bd_IV"/>
</dbReference>
<evidence type="ECO:0000313" key="4">
    <source>
        <dbReference type="Proteomes" id="UP001519887"/>
    </source>
</evidence>
<feature type="domain" description="CBM6" evidence="2">
    <location>
        <begin position="38"/>
        <end position="183"/>
    </location>
</feature>
<dbReference type="InterPro" id="IPR008979">
    <property type="entry name" value="Galactose-bd-like_sf"/>
</dbReference>
<proteinExistence type="predicted"/>
<dbReference type="CDD" id="cd04084">
    <property type="entry name" value="CBM6_xylanase-like"/>
    <property type="match status" value="1"/>
</dbReference>
<feature type="non-terminal residue" evidence="3">
    <location>
        <position position="1"/>
    </location>
</feature>
<sequence length="195" mass="20780">SGLQDVYLVFTGTGSSTFKYIGNFDNASFSLSTRADFAQLELESYDEWTTATNTFNNNTPLKTENGKGGLGKQVANTFNGAWLAYKRMDFGSEGVNQLSVEYSGNSASCPADAAVEVRLGGPNGTLVGKIATPPTANGWGTYQTVTGKLTQTLSGLQDVYLVFTGTGSSTFKYIGNFDNASFSLSTRADFAQLEL</sequence>
<dbReference type="EMBL" id="JAHZIK010002949">
    <property type="protein sequence ID" value="MBW7461431.1"/>
    <property type="molecule type" value="Genomic_DNA"/>
</dbReference>
<feature type="non-terminal residue" evidence="3">
    <location>
        <position position="195"/>
    </location>
</feature>
<dbReference type="SUPFAM" id="SSF49785">
    <property type="entry name" value="Galactose-binding domain-like"/>
    <property type="match status" value="1"/>
</dbReference>
<keyword evidence="1" id="KW-0732">Signal</keyword>